<evidence type="ECO:0000256" key="1">
    <source>
        <dbReference type="SAM" id="MobiDB-lite"/>
    </source>
</evidence>
<feature type="region of interest" description="Disordered" evidence="1">
    <location>
        <begin position="19"/>
        <end position="39"/>
    </location>
</feature>
<evidence type="ECO:0000313" key="2">
    <source>
        <dbReference type="EMBL" id="KUE75743.1"/>
    </source>
</evidence>
<gene>
    <name evidence="2" type="ORF">ASJ35_11900</name>
</gene>
<name>A0A0W7TPT9_9FIRM</name>
<sequence length="122" mass="13238">MTEPEGLILPACAAGGCWGGGKKRARRTENPRGGKFFAPRLAALPPTSEGHRTLCAAQPLSGFPQFPFPAHKRAISRTPHTKLPFCTVEVFARPAHVRADKRVFNLFLQARGGKFFAASLVL</sequence>
<reference evidence="2 3" key="1">
    <citation type="submission" date="2015-10" db="EMBL/GenBank/DDBJ databases">
        <title>A novel member of the family Ruminococcaceae isolated from human faeces.</title>
        <authorList>
            <person name="Shkoporov A.N."/>
            <person name="Chaplin A.V."/>
            <person name="Motuzova O.V."/>
            <person name="Kafarskaia L.I."/>
            <person name="Efimov B.A."/>
        </authorList>
    </citation>
    <scope>NUCLEOTIDE SEQUENCE [LARGE SCALE GENOMIC DNA]</scope>
    <source>
        <strain evidence="2 3">668</strain>
    </source>
</reference>
<evidence type="ECO:0000313" key="3">
    <source>
        <dbReference type="Proteomes" id="UP000053433"/>
    </source>
</evidence>
<organism evidence="2 3">
    <name type="scientific">Ruthenibacterium lactatiformans</name>
    <dbReference type="NCBI Taxonomy" id="1550024"/>
    <lineage>
        <taxon>Bacteria</taxon>
        <taxon>Bacillati</taxon>
        <taxon>Bacillota</taxon>
        <taxon>Clostridia</taxon>
        <taxon>Eubacteriales</taxon>
        <taxon>Oscillospiraceae</taxon>
        <taxon>Ruthenibacterium</taxon>
    </lineage>
</organism>
<protein>
    <submittedName>
        <fullName evidence="2">Uncharacterized protein</fullName>
    </submittedName>
</protein>
<dbReference type="AlphaFoldDB" id="A0A0W7TPT9"/>
<comment type="caution">
    <text evidence="2">The sequence shown here is derived from an EMBL/GenBank/DDBJ whole genome shotgun (WGS) entry which is preliminary data.</text>
</comment>
<dbReference type="Proteomes" id="UP000053433">
    <property type="component" value="Unassembled WGS sequence"/>
</dbReference>
<dbReference type="EMBL" id="LMUA01000016">
    <property type="protein sequence ID" value="KUE75743.1"/>
    <property type="molecule type" value="Genomic_DNA"/>
</dbReference>
<accession>A0A0W7TPT9</accession>
<proteinExistence type="predicted"/>